<reference evidence="1 2" key="1">
    <citation type="submission" date="2017-08" db="EMBL/GenBank/DDBJ databases">
        <title>Infants hospitalized years apart are colonized by the same room-sourced microbial strains.</title>
        <authorList>
            <person name="Brooks B."/>
            <person name="Olm M.R."/>
            <person name="Firek B.A."/>
            <person name="Baker R."/>
            <person name="Thomas B.C."/>
            <person name="Morowitz M.J."/>
            <person name="Banfield J.F."/>
        </authorList>
    </citation>
    <scope>NUCLEOTIDE SEQUENCE [LARGE SCALE GENOMIC DNA]</scope>
    <source>
        <strain evidence="1">S2_018_000_R2_101</strain>
    </source>
</reference>
<dbReference type="Proteomes" id="UP000249066">
    <property type="component" value="Unassembled WGS sequence"/>
</dbReference>
<protein>
    <submittedName>
        <fullName evidence="1">Uncharacterized protein</fullName>
    </submittedName>
</protein>
<comment type="caution">
    <text evidence="1">The sequence shown here is derived from an EMBL/GenBank/DDBJ whole genome shotgun (WGS) entry which is preliminary data.</text>
</comment>
<dbReference type="AlphaFoldDB" id="A0A2W5ADM6"/>
<organism evidence="1 2">
    <name type="scientific">Sphingomonas sanxanigenens</name>
    <dbReference type="NCBI Taxonomy" id="397260"/>
    <lineage>
        <taxon>Bacteria</taxon>
        <taxon>Pseudomonadati</taxon>
        <taxon>Pseudomonadota</taxon>
        <taxon>Alphaproteobacteria</taxon>
        <taxon>Sphingomonadales</taxon>
        <taxon>Sphingomonadaceae</taxon>
        <taxon>Sphingomonas</taxon>
    </lineage>
</organism>
<sequence length="60" mass="6397">MLRSLSPSARRARRAGKLRAKAGDCLSIAVSGAGEDMAALIDEALRLALRARELMRNMAG</sequence>
<evidence type="ECO:0000313" key="2">
    <source>
        <dbReference type="Proteomes" id="UP000249066"/>
    </source>
</evidence>
<dbReference type="EMBL" id="QFNN01000028">
    <property type="protein sequence ID" value="PZO90439.1"/>
    <property type="molecule type" value="Genomic_DNA"/>
</dbReference>
<accession>A0A2W5ADM6</accession>
<gene>
    <name evidence="1" type="ORF">DI623_06760</name>
</gene>
<proteinExistence type="predicted"/>
<name>A0A2W5ADM6_9SPHN</name>
<evidence type="ECO:0000313" key="1">
    <source>
        <dbReference type="EMBL" id="PZO90439.1"/>
    </source>
</evidence>